<dbReference type="AlphaFoldDB" id="A0A0C9U3Q3"/>
<dbReference type="Proteomes" id="UP000054279">
    <property type="component" value="Unassembled WGS sequence"/>
</dbReference>
<evidence type="ECO:0000313" key="2">
    <source>
        <dbReference type="Proteomes" id="UP000054279"/>
    </source>
</evidence>
<dbReference type="OrthoDB" id="5511684at2759"/>
<keyword evidence="2" id="KW-1185">Reference proteome</keyword>
<accession>A0A0C9U3Q3</accession>
<dbReference type="EMBL" id="KN837169">
    <property type="protein sequence ID" value="KIJ37483.1"/>
    <property type="molecule type" value="Genomic_DNA"/>
</dbReference>
<proteinExistence type="predicted"/>
<organism evidence="1 2">
    <name type="scientific">Sphaerobolus stellatus (strain SS14)</name>
    <dbReference type="NCBI Taxonomy" id="990650"/>
    <lineage>
        <taxon>Eukaryota</taxon>
        <taxon>Fungi</taxon>
        <taxon>Dikarya</taxon>
        <taxon>Basidiomycota</taxon>
        <taxon>Agaricomycotina</taxon>
        <taxon>Agaricomycetes</taxon>
        <taxon>Phallomycetidae</taxon>
        <taxon>Geastrales</taxon>
        <taxon>Sphaerobolaceae</taxon>
        <taxon>Sphaerobolus</taxon>
    </lineage>
</organism>
<gene>
    <name evidence="1" type="ORF">M422DRAFT_260158</name>
</gene>
<reference evidence="1 2" key="1">
    <citation type="submission" date="2014-06" db="EMBL/GenBank/DDBJ databases">
        <title>Evolutionary Origins and Diversification of the Mycorrhizal Mutualists.</title>
        <authorList>
            <consortium name="DOE Joint Genome Institute"/>
            <consortium name="Mycorrhizal Genomics Consortium"/>
            <person name="Kohler A."/>
            <person name="Kuo A."/>
            <person name="Nagy L.G."/>
            <person name="Floudas D."/>
            <person name="Copeland A."/>
            <person name="Barry K.W."/>
            <person name="Cichocki N."/>
            <person name="Veneault-Fourrey C."/>
            <person name="LaButti K."/>
            <person name="Lindquist E.A."/>
            <person name="Lipzen A."/>
            <person name="Lundell T."/>
            <person name="Morin E."/>
            <person name="Murat C."/>
            <person name="Riley R."/>
            <person name="Ohm R."/>
            <person name="Sun H."/>
            <person name="Tunlid A."/>
            <person name="Henrissat B."/>
            <person name="Grigoriev I.V."/>
            <person name="Hibbett D.S."/>
            <person name="Martin F."/>
        </authorList>
    </citation>
    <scope>NUCLEOTIDE SEQUENCE [LARGE SCALE GENOMIC DNA]</scope>
    <source>
        <strain evidence="1 2">SS14</strain>
    </source>
</reference>
<name>A0A0C9U3Q3_SPHS4</name>
<sequence>MVLTLLGPVQAFRMMKTPLHHFRQNWWTIENIPQSVFTLATGIAGLAYLYRAGLGPEIVWTRKNPEPYNTIDQDETPKWGMKLGPRKDAIGLPQRVYGRRWTRIKSIAKEKEGKIINFETIMNRPENRGGSESRIVL</sequence>
<protein>
    <submittedName>
        <fullName evidence="1">Uncharacterized protein</fullName>
    </submittedName>
</protein>
<evidence type="ECO:0000313" key="1">
    <source>
        <dbReference type="EMBL" id="KIJ37483.1"/>
    </source>
</evidence>
<dbReference type="HOGENOM" id="CLU_1866413_0_0_1"/>